<evidence type="ECO:0000313" key="3">
    <source>
        <dbReference type="EMBL" id="HGY08510.1"/>
    </source>
</evidence>
<evidence type="ECO:0000256" key="1">
    <source>
        <dbReference type="ARBA" id="ARBA00006738"/>
    </source>
</evidence>
<dbReference type="InterPro" id="IPR011335">
    <property type="entry name" value="Restrct_endonuc-II-like"/>
</dbReference>
<dbReference type="Proteomes" id="UP000885759">
    <property type="component" value="Unassembled WGS sequence"/>
</dbReference>
<dbReference type="PANTHER" id="PTHR34039:SF1">
    <property type="entry name" value="UPF0102 PROTEIN YRAN"/>
    <property type="match status" value="1"/>
</dbReference>
<name>A0A7C4VF31_9DEIN</name>
<sequence length="109" mass="12539">MKGRWAEDAALAHLRARGYKLVARNRRTPYGEIDLWMEHGGVPVFVEVKQRASGRYGTPLESIRPWKLERMKRSALFLLGREDVSARFLAVLISGTPDNWSIELQPIDY</sequence>
<dbReference type="InterPro" id="IPR003509">
    <property type="entry name" value="UPF0102_YraN-like"/>
</dbReference>
<evidence type="ECO:0000256" key="2">
    <source>
        <dbReference type="HAMAP-Rule" id="MF_00048"/>
    </source>
</evidence>
<dbReference type="GO" id="GO:0003676">
    <property type="term" value="F:nucleic acid binding"/>
    <property type="evidence" value="ECO:0007669"/>
    <property type="project" value="InterPro"/>
</dbReference>
<organism evidence="3">
    <name type="scientific">Oceanithermus profundus</name>
    <dbReference type="NCBI Taxonomy" id="187137"/>
    <lineage>
        <taxon>Bacteria</taxon>
        <taxon>Thermotogati</taxon>
        <taxon>Deinococcota</taxon>
        <taxon>Deinococci</taxon>
        <taxon>Thermales</taxon>
        <taxon>Thermaceae</taxon>
        <taxon>Oceanithermus</taxon>
    </lineage>
</organism>
<dbReference type="HAMAP" id="MF_00048">
    <property type="entry name" value="UPF0102"/>
    <property type="match status" value="1"/>
</dbReference>
<dbReference type="InterPro" id="IPR011856">
    <property type="entry name" value="tRNA_endonuc-like_dom_sf"/>
</dbReference>
<dbReference type="EMBL" id="DRPZ01000011">
    <property type="protein sequence ID" value="HGY08510.1"/>
    <property type="molecule type" value="Genomic_DNA"/>
</dbReference>
<reference evidence="3" key="1">
    <citation type="journal article" date="2020" name="mSystems">
        <title>Genome- and Community-Level Interaction Insights into Carbon Utilization and Element Cycling Functions of Hydrothermarchaeota in Hydrothermal Sediment.</title>
        <authorList>
            <person name="Zhou Z."/>
            <person name="Liu Y."/>
            <person name="Xu W."/>
            <person name="Pan J."/>
            <person name="Luo Z.H."/>
            <person name="Li M."/>
        </authorList>
    </citation>
    <scope>NUCLEOTIDE SEQUENCE [LARGE SCALE GENOMIC DNA]</scope>
    <source>
        <strain evidence="3">HyVt-570</strain>
    </source>
</reference>
<gene>
    <name evidence="3" type="ORF">ENK37_00415</name>
</gene>
<proteinExistence type="inferred from homology"/>
<comment type="similarity">
    <text evidence="1 2">Belongs to the UPF0102 family.</text>
</comment>
<dbReference type="CDD" id="cd20736">
    <property type="entry name" value="PoNe_Nuclease"/>
    <property type="match status" value="1"/>
</dbReference>
<dbReference type="PANTHER" id="PTHR34039">
    <property type="entry name" value="UPF0102 PROTEIN YRAN"/>
    <property type="match status" value="1"/>
</dbReference>
<comment type="caution">
    <text evidence="3">The sequence shown here is derived from an EMBL/GenBank/DDBJ whole genome shotgun (WGS) entry which is preliminary data.</text>
</comment>
<protein>
    <recommendedName>
        <fullName evidence="2">UPF0102 protein ENK37_00415</fullName>
    </recommendedName>
</protein>
<accession>A0A7C4VF31</accession>
<dbReference type="SUPFAM" id="SSF52980">
    <property type="entry name" value="Restriction endonuclease-like"/>
    <property type="match status" value="1"/>
</dbReference>
<dbReference type="Pfam" id="PF02021">
    <property type="entry name" value="UPF0102"/>
    <property type="match status" value="1"/>
</dbReference>
<dbReference type="AlphaFoldDB" id="A0A7C4VF31"/>
<dbReference type="Gene3D" id="3.40.1350.10">
    <property type="match status" value="1"/>
</dbReference>